<dbReference type="PRINTS" id="PR00778">
    <property type="entry name" value="HTHARSR"/>
</dbReference>
<dbReference type="PANTHER" id="PTHR33154">
    <property type="entry name" value="TRANSCRIPTIONAL REGULATOR, ARSR FAMILY"/>
    <property type="match status" value="1"/>
</dbReference>
<accession>A0A1H6F271</accession>
<keyword evidence="7" id="KW-1185">Reference proteome</keyword>
<dbReference type="InterPro" id="IPR036388">
    <property type="entry name" value="WH-like_DNA-bd_sf"/>
</dbReference>
<dbReference type="EMBL" id="FMSV02000026">
    <property type="protein sequence ID" value="SEH04230.1"/>
    <property type="molecule type" value="Genomic_DNA"/>
</dbReference>
<keyword evidence="3" id="KW-0238">DNA-binding</keyword>
<dbReference type="PANTHER" id="PTHR33154:SF18">
    <property type="entry name" value="ARSENICAL RESISTANCE OPERON REPRESSOR"/>
    <property type="match status" value="1"/>
</dbReference>
<evidence type="ECO:0000259" key="5">
    <source>
        <dbReference type="PROSITE" id="PS50987"/>
    </source>
</evidence>
<evidence type="ECO:0000256" key="1">
    <source>
        <dbReference type="ARBA" id="ARBA00022849"/>
    </source>
</evidence>
<organism evidence="6 7">
    <name type="scientific">Candidatus Venteria ishoeyi</name>
    <dbReference type="NCBI Taxonomy" id="1899563"/>
    <lineage>
        <taxon>Bacteria</taxon>
        <taxon>Pseudomonadati</taxon>
        <taxon>Pseudomonadota</taxon>
        <taxon>Gammaproteobacteria</taxon>
        <taxon>Thiotrichales</taxon>
        <taxon>Thiotrichaceae</taxon>
        <taxon>Venteria</taxon>
    </lineage>
</organism>
<dbReference type="SMART" id="SM00418">
    <property type="entry name" value="HTH_ARSR"/>
    <property type="match status" value="1"/>
</dbReference>
<evidence type="ECO:0000313" key="6">
    <source>
        <dbReference type="EMBL" id="SEH04230.1"/>
    </source>
</evidence>
<dbReference type="Proteomes" id="UP000236724">
    <property type="component" value="Unassembled WGS sequence"/>
</dbReference>
<reference evidence="6 7" key="1">
    <citation type="submission" date="2016-10" db="EMBL/GenBank/DDBJ databases">
        <authorList>
            <person name="de Groot N.N."/>
        </authorList>
    </citation>
    <scope>NUCLEOTIDE SEQUENCE [LARGE SCALE GENOMIC DNA]</scope>
    <source>
        <strain evidence="6">MBHS1</strain>
    </source>
</reference>
<name>A0A1H6F271_9GAMM</name>
<keyword evidence="1" id="KW-0059">Arsenical resistance</keyword>
<evidence type="ECO:0000256" key="4">
    <source>
        <dbReference type="ARBA" id="ARBA00023163"/>
    </source>
</evidence>
<evidence type="ECO:0000313" key="7">
    <source>
        <dbReference type="Proteomes" id="UP000236724"/>
    </source>
</evidence>
<dbReference type="Gene3D" id="1.10.10.10">
    <property type="entry name" value="Winged helix-like DNA-binding domain superfamily/Winged helix DNA-binding domain"/>
    <property type="match status" value="1"/>
</dbReference>
<dbReference type="GO" id="GO:0003677">
    <property type="term" value="F:DNA binding"/>
    <property type="evidence" value="ECO:0007669"/>
    <property type="project" value="UniProtKB-KW"/>
</dbReference>
<dbReference type="SUPFAM" id="SSF46785">
    <property type="entry name" value="Winged helix' DNA-binding domain"/>
    <property type="match status" value="1"/>
</dbReference>
<protein>
    <recommendedName>
        <fullName evidence="5">HTH arsR-type domain-containing protein</fullName>
    </recommendedName>
</protein>
<dbReference type="InterPro" id="IPR011991">
    <property type="entry name" value="ArsR-like_HTH"/>
</dbReference>
<sequence length="124" mass="14489">MNDFFKVLADETRLRCLALIASYDELCVCELNITLALPQSKISRHLAIMKLNQLVRQRRQGQWMYYALHPDLTTVQREIIKLTVQAVQTQSPFKEDHERYSCLRSNCLENLIPSKILAPTRLAW</sequence>
<dbReference type="GO" id="GO:0046685">
    <property type="term" value="P:response to arsenic-containing substance"/>
    <property type="evidence" value="ECO:0007669"/>
    <property type="project" value="UniProtKB-KW"/>
</dbReference>
<evidence type="ECO:0000256" key="2">
    <source>
        <dbReference type="ARBA" id="ARBA00023015"/>
    </source>
</evidence>
<dbReference type="InterPro" id="IPR051081">
    <property type="entry name" value="HTH_MetalResp_TranReg"/>
</dbReference>
<dbReference type="InterPro" id="IPR036390">
    <property type="entry name" value="WH_DNA-bd_sf"/>
</dbReference>
<keyword evidence="2" id="KW-0805">Transcription regulation</keyword>
<dbReference type="PROSITE" id="PS50987">
    <property type="entry name" value="HTH_ARSR_2"/>
    <property type="match status" value="1"/>
</dbReference>
<dbReference type="Pfam" id="PF01022">
    <property type="entry name" value="HTH_5"/>
    <property type="match status" value="1"/>
</dbReference>
<evidence type="ECO:0000256" key="3">
    <source>
        <dbReference type="ARBA" id="ARBA00023125"/>
    </source>
</evidence>
<dbReference type="InterPro" id="IPR001845">
    <property type="entry name" value="HTH_ArsR_DNA-bd_dom"/>
</dbReference>
<keyword evidence="4" id="KW-0804">Transcription</keyword>
<feature type="domain" description="HTH arsR-type" evidence="5">
    <location>
        <begin position="1"/>
        <end position="94"/>
    </location>
</feature>
<dbReference type="RefSeq" id="WP_103918326.1">
    <property type="nucleotide sequence ID" value="NZ_FMSV02000026.1"/>
</dbReference>
<dbReference type="GO" id="GO:0003700">
    <property type="term" value="F:DNA-binding transcription factor activity"/>
    <property type="evidence" value="ECO:0007669"/>
    <property type="project" value="InterPro"/>
</dbReference>
<proteinExistence type="predicted"/>
<dbReference type="AlphaFoldDB" id="A0A1H6F271"/>
<gene>
    <name evidence="6" type="ORF">MBHS_00075</name>
</gene>
<dbReference type="OrthoDB" id="9793058at2"/>
<dbReference type="NCBIfam" id="NF033788">
    <property type="entry name" value="HTH_metalloreg"/>
    <property type="match status" value="1"/>
</dbReference>
<dbReference type="CDD" id="cd00090">
    <property type="entry name" value="HTH_ARSR"/>
    <property type="match status" value="1"/>
</dbReference>